<evidence type="ECO:0000313" key="2">
    <source>
        <dbReference type="EMBL" id="MEL0615024.1"/>
    </source>
</evidence>
<reference evidence="2 3" key="1">
    <citation type="submission" date="2024-02" db="EMBL/GenBank/DDBJ databases">
        <title>Bacteria isolated from the canopy kelp, Nereocystis luetkeana.</title>
        <authorList>
            <person name="Pfister C.A."/>
            <person name="Younker I.T."/>
            <person name="Light S.H."/>
        </authorList>
    </citation>
    <scope>NUCLEOTIDE SEQUENCE [LARGE SCALE GENOMIC DNA]</scope>
    <source>
        <strain evidence="2 3">TI.4.07</strain>
    </source>
</reference>
<proteinExistence type="predicted"/>
<dbReference type="EMBL" id="JBAKAR010000156">
    <property type="protein sequence ID" value="MEL0615024.1"/>
    <property type="molecule type" value="Genomic_DNA"/>
</dbReference>
<gene>
    <name evidence="2" type="ORF">V6242_17940</name>
</gene>
<dbReference type="Proteomes" id="UP001379949">
    <property type="component" value="Unassembled WGS sequence"/>
</dbReference>
<feature type="non-terminal residue" evidence="2">
    <location>
        <position position="46"/>
    </location>
</feature>
<evidence type="ECO:0000259" key="1">
    <source>
        <dbReference type="Pfam" id="PF03445"/>
    </source>
</evidence>
<protein>
    <submittedName>
        <fullName evidence="2">DUF294 nucleotidyltransferase-like domain-containing protein</fullName>
    </submittedName>
</protein>
<dbReference type="RefSeq" id="WP_341568235.1">
    <property type="nucleotide sequence ID" value="NZ_JBAKAR010000156.1"/>
</dbReference>
<organism evidence="2 3">
    <name type="scientific">Marinomonas arenicola</name>
    <dbReference type="NCBI Taxonomy" id="569601"/>
    <lineage>
        <taxon>Bacteria</taxon>
        <taxon>Pseudomonadati</taxon>
        <taxon>Pseudomonadota</taxon>
        <taxon>Gammaproteobacteria</taxon>
        <taxon>Oceanospirillales</taxon>
        <taxon>Oceanospirillaceae</taxon>
        <taxon>Marinomonas</taxon>
    </lineage>
</organism>
<name>A0ABU9G968_9GAMM</name>
<comment type="caution">
    <text evidence="2">The sequence shown here is derived from an EMBL/GenBank/DDBJ whole genome shotgun (WGS) entry which is preliminary data.</text>
</comment>
<evidence type="ECO:0000313" key="3">
    <source>
        <dbReference type="Proteomes" id="UP001379949"/>
    </source>
</evidence>
<keyword evidence="3" id="KW-1185">Reference proteome</keyword>
<dbReference type="Pfam" id="PF03445">
    <property type="entry name" value="DUF294"/>
    <property type="match status" value="1"/>
</dbReference>
<dbReference type="InterPro" id="IPR005105">
    <property type="entry name" value="GlnD_Uridyltrans_N"/>
</dbReference>
<accession>A0ABU9G968</accession>
<sequence length="46" mass="5281">MASNPDWRMTVAQWRQVFSNWGTRAAPCALKNASILFVFRCVYGDD</sequence>
<feature type="domain" description="Protein-PII uridylyltransferase N-terminal" evidence="1">
    <location>
        <begin position="1"/>
        <end position="26"/>
    </location>
</feature>